<feature type="compositionally biased region" description="Basic and acidic residues" evidence="1">
    <location>
        <begin position="110"/>
        <end position="126"/>
    </location>
</feature>
<name>A0A2A6CDC0_PRIPA</name>
<accession>A0A2A6CDC0</accession>
<reference evidence="3" key="1">
    <citation type="journal article" date="2008" name="Nat. Genet.">
        <title>The Pristionchus pacificus genome provides a unique perspective on nematode lifestyle and parasitism.</title>
        <authorList>
            <person name="Dieterich C."/>
            <person name="Clifton S.W."/>
            <person name="Schuster L.N."/>
            <person name="Chinwalla A."/>
            <person name="Delehaunty K."/>
            <person name="Dinkelacker I."/>
            <person name="Fulton L."/>
            <person name="Fulton R."/>
            <person name="Godfrey J."/>
            <person name="Minx P."/>
            <person name="Mitreva M."/>
            <person name="Roeseler W."/>
            <person name="Tian H."/>
            <person name="Witte H."/>
            <person name="Yang S.P."/>
            <person name="Wilson R.K."/>
            <person name="Sommer R.J."/>
        </authorList>
    </citation>
    <scope>NUCLEOTIDE SEQUENCE [LARGE SCALE GENOMIC DNA]</scope>
    <source>
        <strain evidence="3">PS312</strain>
    </source>
</reference>
<gene>
    <name evidence="2" type="primary">WBGene00281535</name>
</gene>
<sequence length="126" mass="14020">MCRLCDLLSLSLPLFPSHSTFRFTSEGGVSDHDDRWGKLETRPPASVFLSLTKSSRSRLARLFVLDRPPLGGMPFRSFTYLMGQTECLMGVPTATATTARAGHVPTRLTSSERRDDTPSRDAMRND</sequence>
<feature type="region of interest" description="Disordered" evidence="1">
    <location>
        <begin position="94"/>
        <end position="126"/>
    </location>
</feature>
<protein>
    <submittedName>
        <fullName evidence="2">Uncharacterized protein</fullName>
    </submittedName>
</protein>
<dbReference type="EnsemblMetazoa" id="PPA43166.1">
    <property type="protein sequence ID" value="PPA43166.1"/>
    <property type="gene ID" value="WBGene00281535"/>
</dbReference>
<evidence type="ECO:0000313" key="3">
    <source>
        <dbReference type="Proteomes" id="UP000005239"/>
    </source>
</evidence>
<proteinExistence type="predicted"/>
<accession>A0A8R1Z464</accession>
<evidence type="ECO:0000313" key="2">
    <source>
        <dbReference type="EnsemblMetazoa" id="PPA43166.1"/>
    </source>
</evidence>
<reference evidence="2" key="2">
    <citation type="submission" date="2022-06" db="UniProtKB">
        <authorList>
            <consortium name="EnsemblMetazoa"/>
        </authorList>
    </citation>
    <scope>IDENTIFICATION</scope>
    <source>
        <strain evidence="2">PS312</strain>
    </source>
</reference>
<evidence type="ECO:0000256" key="1">
    <source>
        <dbReference type="SAM" id="MobiDB-lite"/>
    </source>
</evidence>
<dbReference type="AlphaFoldDB" id="A0A2A6CDC0"/>
<keyword evidence="3" id="KW-1185">Reference proteome</keyword>
<organism evidence="2 3">
    <name type="scientific">Pristionchus pacificus</name>
    <name type="common">Parasitic nematode worm</name>
    <dbReference type="NCBI Taxonomy" id="54126"/>
    <lineage>
        <taxon>Eukaryota</taxon>
        <taxon>Metazoa</taxon>
        <taxon>Ecdysozoa</taxon>
        <taxon>Nematoda</taxon>
        <taxon>Chromadorea</taxon>
        <taxon>Rhabditida</taxon>
        <taxon>Rhabditina</taxon>
        <taxon>Diplogasteromorpha</taxon>
        <taxon>Diplogasteroidea</taxon>
        <taxon>Neodiplogasteridae</taxon>
        <taxon>Pristionchus</taxon>
    </lineage>
</organism>
<dbReference type="Proteomes" id="UP000005239">
    <property type="component" value="Unassembled WGS sequence"/>
</dbReference>